<dbReference type="AlphaFoldDB" id="G5QCC4"/>
<gene>
    <name evidence="1" type="ORF">LTSEMON_6266</name>
</gene>
<organism evidence="1 2">
    <name type="scientific">Salmonella enterica subsp. enterica serovar Montevideo str. S5-403</name>
    <dbReference type="NCBI Taxonomy" id="913242"/>
    <lineage>
        <taxon>Bacteria</taxon>
        <taxon>Pseudomonadati</taxon>
        <taxon>Pseudomonadota</taxon>
        <taxon>Gammaproteobacteria</taxon>
        <taxon>Enterobacterales</taxon>
        <taxon>Enterobacteriaceae</taxon>
        <taxon>Salmonella</taxon>
    </lineage>
</organism>
<protein>
    <submittedName>
        <fullName evidence="1">Uncharacterized protein</fullName>
    </submittedName>
</protein>
<evidence type="ECO:0000313" key="2">
    <source>
        <dbReference type="Proteomes" id="UP000003221"/>
    </source>
</evidence>
<reference evidence="1 2" key="1">
    <citation type="journal article" date="2011" name="BMC Genomics">
        <title>Genome sequencing reveals diversification of virulence factor content and possible host adaptation in distinct subpopulations of Salmonella enterica.</title>
        <authorList>
            <person name="den Bakker H.C."/>
            <person name="Moreno Switt A.I."/>
            <person name="Govoni G."/>
            <person name="Cummings C.A."/>
            <person name="Ranieri M.L."/>
            <person name="Degoricija L."/>
            <person name="Hoelzer K."/>
            <person name="Rodriguez-Rivera L.D."/>
            <person name="Brown S."/>
            <person name="Bolchacova E."/>
            <person name="Furtado M.R."/>
            <person name="Wiedmann M."/>
        </authorList>
    </citation>
    <scope>NUCLEOTIDE SEQUENCE [LARGE SCALE GENOMIC DNA]</scope>
    <source>
        <strain evidence="1 2">S5-403</strain>
    </source>
</reference>
<dbReference type="Proteomes" id="UP000003221">
    <property type="component" value="Unassembled WGS sequence"/>
</dbReference>
<sequence>MVMEIKRLFSRCCRSRPISGLFSRFIGFWGRVNLWRRR</sequence>
<dbReference type="PATRIC" id="fig|913242.3.peg.5461"/>
<accession>G5QCC4</accession>
<evidence type="ECO:0000313" key="1">
    <source>
        <dbReference type="EMBL" id="EHC71598.1"/>
    </source>
</evidence>
<name>G5QCC4_SALMO</name>
<proteinExistence type="predicted"/>
<comment type="caution">
    <text evidence="1">The sequence shown here is derived from an EMBL/GenBank/DDBJ whole genome shotgun (WGS) entry which is preliminary data.</text>
</comment>
<dbReference type="EMBL" id="AFCS01001395">
    <property type="protein sequence ID" value="EHC71598.1"/>
    <property type="molecule type" value="Genomic_DNA"/>
</dbReference>